<gene>
    <name evidence="2" type="ORF">CCALI_01561</name>
</gene>
<protein>
    <submittedName>
        <fullName evidence="2">Secreted and surface protein containing fasciclin-like repeats</fullName>
    </submittedName>
</protein>
<organism evidence="2 3">
    <name type="scientific">Chthonomonas calidirosea (strain DSM 23976 / ICMP 18418 / T49)</name>
    <dbReference type="NCBI Taxonomy" id="1303518"/>
    <lineage>
        <taxon>Bacteria</taxon>
        <taxon>Bacillati</taxon>
        <taxon>Armatimonadota</taxon>
        <taxon>Chthonomonadia</taxon>
        <taxon>Chthonomonadales</taxon>
        <taxon>Chthonomonadaceae</taxon>
        <taxon>Chthonomonas</taxon>
    </lineage>
</organism>
<dbReference type="RefSeq" id="WP_016482911.1">
    <property type="nucleotide sequence ID" value="NC_021487.1"/>
</dbReference>
<sequence>MLCSLQDQNESEQKPNIVEIAEKNDQFSTLVKAIQAAGLTDTLESSGPFTVFAPTNEAFEHLIKKIGQKKFDAILHNKEALTAILTYHVVPGKVMANDVVKLKNGSKVKTVEGSDIVIHHGKKGVFVDNAKVIKTDIEASNGVIHVINAVLLPPDLKSKMASAK</sequence>
<dbReference type="InterPro" id="IPR036378">
    <property type="entry name" value="FAS1_dom_sf"/>
</dbReference>
<name>S0EYG9_CHTCT</name>
<accession>S0EYG9</accession>
<evidence type="ECO:0000313" key="3">
    <source>
        <dbReference type="Proteomes" id="UP000014227"/>
    </source>
</evidence>
<dbReference type="SUPFAM" id="SSF82153">
    <property type="entry name" value="FAS1 domain"/>
    <property type="match status" value="1"/>
</dbReference>
<dbReference type="PANTHER" id="PTHR10900:SF77">
    <property type="entry name" value="FI19380P1"/>
    <property type="match status" value="1"/>
</dbReference>
<dbReference type="STRING" id="454171.CP488_02535"/>
<dbReference type="AlphaFoldDB" id="S0EYG9"/>
<dbReference type="OrthoDB" id="9800666at2"/>
<dbReference type="GO" id="GO:0005615">
    <property type="term" value="C:extracellular space"/>
    <property type="evidence" value="ECO:0007669"/>
    <property type="project" value="TreeGrafter"/>
</dbReference>
<dbReference type="PANTHER" id="PTHR10900">
    <property type="entry name" value="PERIOSTIN-RELATED"/>
    <property type="match status" value="1"/>
</dbReference>
<dbReference type="Gene3D" id="2.30.180.10">
    <property type="entry name" value="FAS1 domain"/>
    <property type="match status" value="1"/>
</dbReference>
<dbReference type="PATRIC" id="fig|1303518.3.peg.1601"/>
<reference evidence="3" key="1">
    <citation type="submission" date="2013-03" db="EMBL/GenBank/DDBJ databases">
        <title>Genome sequence of Chthonomonas calidirosea, the first sequenced genome from the Armatimonadetes phylum (formally candidate division OP10).</title>
        <authorList>
            <person name="Lee K.C.Y."/>
            <person name="Morgan X.C."/>
            <person name="Dunfield P.F."/>
            <person name="Tamas I."/>
            <person name="Houghton K.M."/>
            <person name="Vyssotski M."/>
            <person name="Ryan J.L.J."/>
            <person name="Lagutin K."/>
            <person name="McDonald I.R."/>
            <person name="Stott M.B."/>
        </authorList>
    </citation>
    <scope>NUCLEOTIDE SEQUENCE [LARGE SCALE GENOMIC DNA]</scope>
    <source>
        <strain evidence="3">DSM 23976 / ICMP 18418 / T49</strain>
    </source>
</reference>
<dbReference type="InterPro" id="IPR000782">
    <property type="entry name" value="FAS1_domain"/>
</dbReference>
<dbReference type="eggNOG" id="COG2335">
    <property type="taxonomic scope" value="Bacteria"/>
</dbReference>
<feature type="domain" description="FAS1" evidence="1">
    <location>
        <begin position="14"/>
        <end position="151"/>
    </location>
</feature>
<dbReference type="Proteomes" id="UP000014227">
    <property type="component" value="Chromosome I"/>
</dbReference>
<dbReference type="HOGENOM" id="CLU_031281_4_2_0"/>
<evidence type="ECO:0000259" key="1">
    <source>
        <dbReference type="PROSITE" id="PS50213"/>
    </source>
</evidence>
<dbReference type="EMBL" id="HF951689">
    <property type="protein sequence ID" value="CCW35377.1"/>
    <property type="molecule type" value="Genomic_DNA"/>
</dbReference>
<dbReference type="Pfam" id="PF02469">
    <property type="entry name" value="Fasciclin"/>
    <property type="match status" value="1"/>
</dbReference>
<dbReference type="SMART" id="SM00554">
    <property type="entry name" value="FAS1"/>
    <property type="match status" value="1"/>
</dbReference>
<dbReference type="KEGG" id="ccz:CCALI_01561"/>
<dbReference type="InParanoid" id="S0EYG9"/>
<dbReference type="FunFam" id="2.30.180.10:FF:000019">
    <property type="entry name" value="Cell surface lipoprotein"/>
    <property type="match status" value="1"/>
</dbReference>
<keyword evidence="3" id="KW-1185">Reference proteome</keyword>
<evidence type="ECO:0000313" key="2">
    <source>
        <dbReference type="EMBL" id="CCW35377.1"/>
    </source>
</evidence>
<dbReference type="InterPro" id="IPR050904">
    <property type="entry name" value="Adhesion/Biosynth-related"/>
</dbReference>
<dbReference type="PROSITE" id="PS50213">
    <property type="entry name" value="FAS1"/>
    <property type="match status" value="1"/>
</dbReference>
<proteinExistence type="predicted"/>